<dbReference type="AlphaFoldDB" id="A0A8H5LE43"/>
<dbReference type="GeneID" id="59310649"/>
<proteinExistence type="predicted"/>
<dbReference type="OrthoDB" id="5098625at2759"/>
<protein>
    <submittedName>
        <fullName evidence="1">Uncharacterized protein</fullName>
    </submittedName>
</protein>
<sequence length="390" mass="44970">MPCPSPSSTIISSTAPAMASFQDLPVELGVAIMKYVDTPQDISAMIRADPRLLHCFLDNRKQVMTPHTTKIMEVCGGHVSTAYLLAARLRHAKKNPAFNDTRPQHREQIISPILQSCMRSHNTHHHVSHRASLATICELSTLAIDVGWLTTSYIFQALKQIFGYYLQPADWPRASPEERQSFINAACRFEGYVQAFFHMEQPLFPRDESIRRLLFSPRLCGSEPRNRIDERLRFYSVAYYIYDQHCTMMKNINRHLSASTKAINGKDQDNGEVADDRQKWRLQNCEQIEVNKYVHYLTSEGLGMLLYLQSMALEDQLQFVLSSFESILDSPHPNVLMVPGIDLYEIGTVEKHRWSPWVDCEDVFEINPEQWKVAESFWVIGGPHYRSIWY</sequence>
<name>A0A8H5LE43_GIBSU</name>
<organism evidence="1 2">
    <name type="scientific">Gibberella subglutinans</name>
    <name type="common">Fusarium subglutinans</name>
    <dbReference type="NCBI Taxonomy" id="42677"/>
    <lineage>
        <taxon>Eukaryota</taxon>
        <taxon>Fungi</taxon>
        <taxon>Dikarya</taxon>
        <taxon>Ascomycota</taxon>
        <taxon>Pezizomycotina</taxon>
        <taxon>Sordariomycetes</taxon>
        <taxon>Hypocreomycetidae</taxon>
        <taxon>Hypocreales</taxon>
        <taxon>Nectriaceae</taxon>
        <taxon>Fusarium</taxon>
        <taxon>Fusarium fujikuroi species complex</taxon>
    </lineage>
</organism>
<evidence type="ECO:0000313" key="2">
    <source>
        <dbReference type="Proteomes" id="UP000547976"/>
    </source>
</evidence>
<dbReference type="Proteomes" id="UP000547976">
    <property type="component" value="Unassembled WGS sequence"/>
</dbReference>
<gene>
    <name evidence="1" type="ORF">FSUBG_11267</name>
</gene>
<dbReference type="EMBL" id="JAAOAV010000211">
    <property type="protein sequence ID" value="KAF5589016.1"/>
    <property type="molecule type" value="Genomic_DNA"/>
</dbReference>
<reference evidence="1 2" key="1">
    <citation type="submission" date="2020-05" db="EMBL/GenBank/DDBJ databases">
        <title>Identification and distribution of gene clusters putatively required for synthesis of sphingolipid metabolism inhibitors in phylogenetically diverse species of the filamentous fungus Fusarium.</title>
        <authorList>
            <person name="Kim H.-S."/>
            <person name="Busman M."/>
            <person name="Brown D.W."/>
            <person name="Divon H."/>
            <person name="Uhlig S."/>
            <person name="Proctor R.H."/>
        </authorList>
    </citation>
    <scope>NUCLEOTIDE SEQUENCE [LARGE SCALE GENOMIC DNA]</scope>
    <source>
        <strain evidence="1 2">NRRL 66333</strain>
    </source>
</reference>
<evidence type="ECO:0000313" key="1">
    <source>
        <dbReference type="EMBL" id="KAF5589016.1"/>
    </source>
</evidence>
<dbReference type="RefSeq" id="XP_036533227.1">
    <property type="nucleotide sequence ID" value="XM_036675931.1"/>
</dbReference>
<keyword evidence="2" id="KW-1185">Reference proteome</keyword>
<comment type="caution">
    <text evidence="1">The sequence shown here is derived from an EMBL/GenBank/DDBJ whole genome shotgun (WGS) entry which is preliminary data.</text>
</comment>
<accession>A0A8H5LE43</accession>